<keyword evidence="6 12" id="KW-0698">rRNA processing</keyword>
<evidence type="ECO:0000259" key="14">
    <source>
        <dbReference type="Pfam" id="PF20260"/>
    </source>
</evidence>
<evidence type="ECO:0000256" key="8">
    <source>
        <dbReference type="ARBA" id="ARBA00022679"/>
    </source>
</evidence>
<keyword evidence="7 12" id="KW-0489">Methyltransferase</keyword>
<evidence type="ECO:0000256" key="1">
    <source>
        <dbReference type="ARBA" id="ARBA00004496"/>
    </source>
</evidence>
<dbReference type="InterPro" id="IPR029026">
    <property type="entry name" value="tRNA_m1G_MTases_N"/>
</dbReference>
<evidence type="ECO:0000259" key="13">
    <source>
        <dbReference type="Pfam" id="PF04452"/>
    </source>
</evidence>
<dbReference type="InterPro" id="IPR006700">
    <property type="entry name" value="RsmE"/>
</dbReference>
<evidence type="ECO:0000313" key="15">
    <source>
        <dbReference type="EMBL" id="MFC3676592.1"/>
    </source>
</evidence>
<reference evidence="16" key="1">
    <citation type="journal article" date="2019" name="Int. J. Syst. Evol. Microbiol.">
        <title>The Global Catalogue of Microorganisms (GCM) 10K type strain sequencing project: providing services to taxonomists for standard genome sequencing and annotation.</title>
        <authorList>
            <consortium name="The Broad Institute Genomics Platform"/>
            <consortium name="The Broad Institute Genome Sequencing Center for Infectious Disease"/>
            <person name="Wu L."/>
            <person name="Ma J."/>
        </authorList>
    </citation>
    <scope>NUCLEOTIDE SEQUENCE [LARGE SCALE GENOMIC DNA]</scope>
    <source>
        <strain evidence="16">KCTC 42182</strain>
    </source>
</reference>
<comment type="similarity">
    <text evidence="2 12">Belongs to the RNA methyltransferase RsmE family.</text>
</comment>
<gene>
    <name evidence="15" type="ORF">ACFOOQ_13625</name>
</gene>
<evidence type="ECO:0000256" key="4">
    <source>
        <dbReference type="ARBA" id="ARBA00013673"/>
    </source>
</evidence>
<dbReference type="PIRSF" id="PIRSF015601">
    <property type="entry name" value="MTase_slr0722"/>
    <property type="match status" value="1"/>
</dbReference>
<evidence type="ECO:0000256" key="3">
    <source>
        <dbReference type="ARBA" id="ARBA00012328"/>
    </source>
</evidence>
<dbReference type="Pfam" id="PF20260">
    <property type="entry name" value="PUA_4"/>
    <property type="match status" value="1"/>
</dbReference>
<evidence type="ECO:0000256" key="12">
    <source>
        <dbReference type="PIRNR" id="PIRNR015601"/>
    </source>
</evidence>
<feature type="domain" description="Ribosomal RNA small subunit methyltransferase E PUA-like" evidence="14">
    <location>
        <begin position="23"/>
        <end position="69"/>
    </location>
</feature>
<evidence type="ECO:0000256" key="10">
    <source>
        <dbReference type="ARBA" id="ARBA00025699"/>
    </source>
</evidence>
<protein>
    <recommendedName>
        <fullName evidence="4 12">Ribosomal RNA small subunit methyltransferase E</fullName>
        <ecNumber evidence="3 12">2.1.1.193</ecNumber>
    </recommendedName>
</protein>
<dbReference type="NCBIfam" id="TIGR00046">
    <property type="entry name" value="RsmE family RNA methyltransferase"/>
    <property type="match status" value="1"/>
</dbReference>
<dbReference type="GO" id="GO:0032259">
    <property type="term" value="P:methylation"/>
    <property type="evidence" value="ECO:0007669"/>
    <property type="project" value="UniProtKB-KW"/>
</dbReference>
<comment type="function">
    <text evidence="10 12">Specifically methylates the N3 position of the uracil ring of uridine 1498 (m3U1498) in 16S rRNA. Acts on the fully assembled 30S ribosomal subunit.</text>
</comment>
<feature type="domain" description="Ribosomal RNA small subunit methyltransferase E methyltransferase" evidence="13">
    <location>
        <begin position="81"/>
        <end position="238"/>
    </location>
</feature>
<evidence type="ECO:0000256" key="11">
    <source>
        <dbReference type="ARBA" id="ARBA00047944"/>
    </source>
</evidence>
<organism evidence="15 16">
    <name type="scientific">Ferrovibrio xuzhouensis</name>
    <dbReference type="NCBI Taxonomy" id="1576914"/>
    <lineage>
        <taxon>Bacteria</taxon>
        <taxon>Pseudomonadati</taxon>
        <taxon>Pseudomonadota</taxon>
        <taxon>Alphaproteobacteria</taxon>
        <taxon>Rhodospirillales</taxon>
        <taxon>Rhodospirillaceae</taxon>
        <taxon>Ferrovibrio</taxon>
    </lineage>
</organism>
<comment type="catalytic activity">
    <reaction evidence="11 12">
        <text>uridine(1498) in 16S rRNA + S-adenosyl-L-methionine = N(3)-methyluridine(1498) in 16S rRNA + S-adenosyl-L-homocysteine + H(+)</text>
        <dbReference type="Rhea" id="RHEA:42920"/>
        <dbReference type="Rhea" id="RHEA-COMP:10283"/>
        <dbReference type="Rhea" id="RHEA-COMP:10284"/>
        <dbReference type="ChEBI" id="CHEBI:15378"/>
        <dbReference type="ChEBI" id="CHEBI:57856"/>
        <dbReference type="ChEBI" id="CHEBI:59789"/>
        <dbReference type="ChEBI" id="CHEBI:65315"/>
        <dbReference type="ChEBI" id="CHEBI:74502"/>
        <dbReference type="EC" id="2.1.1.193"/>
    </reaction>
</comment>
<evidence type="ECO:0000256" key="6">
    <source>
        <dbReference type="ARBA" id="ARBA00022552"/>
    </source>
</evidence>
<evidence type="ECO:0000256" key="9">
    <source>
        <dbReference type="ARBA" id="ARBA00022691"/>
    </source>
</evidence>
<dbReference type="SUPFAM" id="SSF88697">
    <property type="entry name" value="PUA domain-like"/>
    <property type="match status" value="1"/>
</dbReference>
<keyword evidence="8 12" id="KW-0808">Transferase</keyword>
<dbReference type="Gene3D" id="2.40.240.20">
    <property type="entry name" value="Hypothetical PUA domain-like, domain 1"/>
    <property type="match status" value="1"/>
</dbReference>
<dbReference type="Pfam" id="PF04452">
    <property type="entry name" value="Methyltrans_RNA"/>
    <property type="match status" value="1"/>
</dbReference>
<comment type="caution">
    <text evidence="15">The sequence shown here is derived from an EMBL/GenBank/DDBJ whole genome shotgun (WGS) entry which is preliminary data.</text>
</comment>
<keyword evidence="16" id="KW-1185">Reference proteome</keyword>
<dbReference type="Gene3D" id="3.40.1280.10">
    <property type="match status" value="1"/>
</dbReference>
<dbReference type="InterPro" id="IPR029028">
    <property type="entry name" value="Alpha/beta_knot_MTases"/>
</dbReference>
<dbReference type="Proteomes" id="UP001595711">
    <property type="component" value="Unassembled WGS sequence"/>
</dbReference>
<dbReference type="NCBIfam" id="NF008696">
    <property type="entry name" value="PRK11713.3-5"/>
    <property type="match status" value="1"/>
</dbReference>
<dbReference type="SUPFAM" id="SSF75217">
    <property type="entry name" value="alpha/beta knot"/>
    <property type="match status" value="1"/>
</dbReference>
<comment type="subcellular location">
    <subcellularLocation>
        <location evidence="1 12">Cytoplasm</location>
    </subcellularLocation>
</comment>
<dbReference type="GO" id="GO:0008168">
    <property type="term" value="F:methyltransferase activity"/>
    <property type="evidence" value="ECO:0007669"/>
    <property type="project" value="UniProtKB-KW"/>
</dbReference>
<dbReference type="InterPro" id="IPR046887">
    <property type="entry name" value="RsmE_PUA-like"/>
</dbReference>
<evidence type="ECO:0000256" key="5">
    <source>
        <dbReference type="ARBA" id="ARBA00022490"/>
    </source>
</evidence>
<evidence type="ECO:0000313" key="16">
    <source>
        <dbReference type="Proteomes" id="UP001595711"/>
    </source>
</evidence>
<dbReference type="NCBIfam" id="NF008694">
    <property type="entry name" value="PRK11713.3-2"/>
    <property type="match status" value="1"/>
</dbReference>
<keyword evidence="5 12" id="KW-0963">Cytoplasm</keyword>
<dbReference type="PANTHER" id="PTHR30027:SF3">
    <property type="entry name" value="16S RRNA (URACIL(1498)-N(3))-METHYLTRANSFERASE"/>
    <property type="match status" value="1"/>
</dbReference>
<dbReference type="EMBL" id="JBHRYJ010000002">
    <property type="protein sequence ID" value="MFC3676592.1"/>
    <property type="molecule type" value="Genomic_DNA"/>
</dbReference>
<dbReference type="PANTHER" id="PTHR30027">
    <property type="entry name" value="RIBOSOMAL RNA SMALL SUBUNIT METHYLTRANSFERASE E"/>
    <property type="match status" value="1"/>
</dbReference>
<sequence length="243" mass="26075">MTAPVKARLFVAADLAASLAVDLPADQAHYLRNVLRLAAGDAVALFNGRDGEFRAAIAQADKKACRLQVGEQLRPFRASSDLWLCFAPIRQGRIEMIVEKATELGAGRLQPVLTRRSQVTRVNTERLAAHAREAAEQCERLDLPAMAEAISLEKLLADWPAGRRLLFCQERSDAPALLAAVQALPQDVPLGILTGPEGGFAPEEMAAIARLPQALPVSLGPLILRAETAAIAALAIVQAVRQN</sequence>
<evidence type="ECO:0000256" key="2">
    <source>
        <dbReference type="ARBA" id="ARBA00005528"/>
    </source>
</evidence>
<dbReference type="EC" id="2.1.1.193" evidence="3 12"/>
<dbReference type="InterPro" id="IPR046886">
    <property type="entry name" value="RsmE_MTase_dom"/>
</dbReference>
<evidence type="ECO:0000256" key="7">
    <source>
        <dbReference type="ARBA" id="ARBA00022603"/>
    </source>
</evidence>
<dbReference type="CDD" id="cd18084">
    <property type="entry name" value="RsmE-like"/>
    <property type="match status" value="1"/>
</dbReference>
<accession>A0ABV7VHR0</accession>
<proteinExistence type="inferred from homology"/>
<dbReference type="InterPro" id="IPR015947">
    <property type="entry name" value="PUA-like_sf"/>
</dbReference>
<name>A0ABV7VHR0_9PROT</name>
<keyword evidence="9 12" id="KW-0949">S-adenosyl-L-methionine</keyword>
<dbReference type="RefSeq" id="WP_379727511.1">
    <property type="nucleotide sequence ID" value="NZ_JBHRYJ010000002.1"/>
</dbReference>